<organism evidence="2 3">
    <name type="scientific">Homarus americanus</name>
    <name type="common">American lobster</name>
    <dbReference type="NCBI Taxonomy" id="6706"/>
    <lineage>
        <taxon>Eukaryota</taxon>
        <taxon>Metazoa</taxon>
        <taxon>Ecdysozoa</taxon>
        <taxon>Arthropoda</taxon>
        <taxon>Crustacea</taxon>
        <taxon>Multicrustacea</taxon>
        <taxon>Malacostraca</taxon>
        <taxon>Eumalacostraca</taxon>
        <taxon>Eucarida</taxon>
        <taxon>Decapoda</taxon>
        <taxon>Pleocyemata</taxon>
        <taxon>Astacidea</taxon>
        <taxon>Nephropoidea</taxon>
        <taxon>Nephropidae</taxon>
        <taxon>Homarus</taxon>
    </lineage>
</organism>
<comment type="caution">
    <text evidence="2">The sequence shown here is derived from an EMBL/GenBank/DDBJ whole genome shotgun (WGS) entry which is preliminary data.</text>
</comment>
<feature type="non-terminal residue" evidence="2">
    <location>
        <position position="1"/>
    </location>
</feature>
<feature type="region of interest" description="Disordered" evidence="1">
    <location>
        <begin position="145"/>
        <end position="165"/>
    </location>
</feature>
<evidence type="ECO:0000313" key="2">
    <source>
        <dbReference type="EMBL" id="KAG7164220.1"/>
    </source>
</evidence>
<keyword evidence="3" id="KW-1185">Reference proteome</keyword>
<protein>
    <submittedName>
        <fullName evidence="2">Uncharacterized protein</fullName>
    </submittedName>
</protein>
<name>A0A8J5JUA9_HOMAM</name>
<proteinExistence type="predicted"/>
<reference evidence="2" key="1">
    <citation type="journal article" date="2021" name="Sci. Adv.">
        <title>The American lobster genome reveals insights on longevity, neural, and immune adaptations.</title>
        <authorList>
            <person name="Polinski J.M."/>
            <person name="Zimin A.V."/>
            <person name="Clark K.F."/>
            <person name="Kohn A.B."/>
            <person name="Sadowski N."/>
            <person name="Timp W."/>
            <person name="Ptitsyn A."/>
            <person name="Khanna P."/>
            <person name="Romanova D.Y."/>
            <person name="Williams P."/>
            <person name="Greenwood S.J."/>
            <person name="Moroz L.L."/>
            <person name="Walt D.R."/>
            <person name="Bodnar A.G."/>
        </authorList>
    </citation>
    <scope>NUCLEOTIDE SEQUENCE</scope>
    <source>
        <strain evidence="2">GMGI-L3</strain>
    </source>
</reference>
<accession>A0A8J5JUA9</accession>
<evidence type="ECO:0000256" key="1">
    <source>
        <dbReference type="SAM" id="MobiDB-lite"/>
    </source>
</evidence>
<dbReference type="Proteomes" id="UP000747542">
    <property type="component" value="Unassembled WGS sequence"/>
</dbReference>
<dbReference type="PANTHER" id="PTHR47163">
    <property type="entry name" value="DDE_TNP_IS1595 DOMAIN-CONTAINING PROTEIN"/>
    <property type="match status" value="1"/>
</dbReference>
<dbReference type="InterPro" id="IPR053164">
    <property type="entry name" value="IS1016-like_transposase"/>
</dbReference>
<dbReference type="AlphaFoldDB" id="A0A8J5JUA9"/>
<gene>
    <name evidence="2" type="ORF">Hamer_G031595</name>
</gene>
<dbReference type="PANTHER" id="PTHR47163:SF2">
    <property type="entry name" value="SI:DKEY-17M8.2"/>
    <property type="match status" value="1"/>
</dbReference>
<sequence>VTTQQLLASGHHTAVWPQVTTQQLGLRSTHAASGLRSTSSFWPQVTTQQLGLRSPHSSFWPQVTTQQLRLRSPHSSFSSGHHTAALASGHHTAALASGHHTQQPGHRSPHSSFWPQVTTQQLLASGHPHSSFWPQVTTQQLLASGHHTAASGLRSPHTGSRPLEASRSLPVDEEICENELGLSAKSVVQWKTFCSEVCMYWMENQEPIGGPNTVVEIDKTTFGKRKVYHGVQVRCGLSVFGGIERGSGRMFIVPVEEIDSDTLAPLCQTFISGHHRLQ</sequence>
<evidence type="ECO:0000313" key="3">
    <source>
        <dbReference type="Proteomes" id="UP000747542"/>
    </source>
</evidence>
<dbReference type="EMBL" id="JAHLQT010025551">
    <property type="protein sequence ID" value="KAG7164220.1"/>
    <property type="molecule type" value="Genomic_DNA"/>
</dbReference>